<sequence>MTSTSTTTNNITNEEEEITSTTNNFTINEEDEEDEVVFFSSSSSSEEEDENFTTDSLPDDTNSDKSSKPRYHTGNHQVSNRNGGETGPRLHQLRLLRQPRRDGHKRLRLLGDLGLFQQRGACGKERAVKLAAIATKEKENEKEEKERDEAEEKDGAAAPPTTATEATASSSNKKEVKDDIDHVPVRWGRKNQLFKKEFFPEDYRSMEEVISDTQIIEQVHTNVIIVNDDAPSYTMIICKVKLSDSFVPLVAKLVWKHLGNSSYVLKWRYLRLQKTHYDKAEHPFDRIEGKDGRSETVLYRYINASSLVGHLLNKNVMHAFLRRDRGWKTSFDFWAILVYPYKRSMFADRGKDPQDDDDDEEENMILIS</sequence>
<evidence type="ECO:0000313" key="2">
    <source>
        <dbReference type="EMBL" id="GFO15366.1"/>
    </source>
</evidence>
<feature type="compositionally biased region" description="Low complexity" evidence="1">
    <location>
        <begin position="1"/>
        <end position="12"/>
    </location>
</feature>
<feature type="region of interest" description="Disordered" evidence="1">
    <location>
        <begin position="136"/>
        <end position="177"/>
    </location>
</feature>
<evidence type="ECO:0000313" key="3">
    <source>
        <dbReference type="Proteomes" id="UP000735302"/>
    </source>
</evidence>
<accession>A0AAV4B4H5</accession>
<comment type="caution">
    <text evidence="2">The sequence shown here is derived from an EMBL/GenBank/DDBJ whole genome shotgun (WGS) entry which is preliminary data.</text>
</comment>
<feature type="compositionally biased region" description="Basic and acidic residues" evidence="1">
    <location>
        <begin position="136"/>
        <end position="155"/>
    </location>
</feature>
<reference evidence="2 3" key="1">
    <citation type="journal article" date="2021" name="Elife">
        <title>Chloroplast acquisition without the gene transfer in kleptoplastic sea slugs, Plakobranchus ocellatus.</title>
        <authorList>
            <person name="Maeda T."/>
            <person name="Takahashi S."/>
            <person name="Yoshida T."/>
            <person name="Shimamura S."/>
            <person name="Takaki Y."/>
            <person name="Nagai Y."/>
            <person name="Toyoda A."/>
            <person name="Suzuki Y."/>
            <person name="Arimoto A."/>
            <person name="Ishii H."/>
            <person name="Satoh N."/>
            <person name="Nishiyama T."/>
            <person name="Hasebe M."/>
            <person name="Maruyama T."/>
            <person name="Minagawa J."/>
            <person name="Obokata J."/>
            <person name="Shigenobu S."/>
        </authorList>
    </citation>
    <scope>NUCLEOTIDE SEQUENCE [LARGE SCALE GENOMIC DNA]</scope>
</reference>
<protein>
    <submittedName>
        <fullName evidence="2">Uncharacterized protein</fullName>
    </submittedName>
</protein>
<feature type="region of interest" description="Disordered" evidence="1">
    <location>
        <begin position="1"/>
        <end position="88"/>
    </location>
</feature>
<keyword evidence="3" id="KW-1185">Reference proteome</keyword>
<dbReference type="EMBL" id="BLXT01004605">
    <property type="protein sequence ID" value="GFO15366.1"/>
    <property type="molecule type" value="Genomic_DNA"/>
</dbReference>
<gene>
    <name evidence="2" type="ORF">PoB_004187100</name>
</gene>
<feature type="region of interest" description="Disordered" evidence="1">
    <location>
        <begin position="349"/>
        <end position="368"/>
    </location>
</feature>
<dbReference type="Proteomes" id="UP000735302">
    <property type="component" value="Unassembled WGS sequence"/>
</dbReference>
<feature type="compositionally biased region" description="Acidic residues" evidence="1">
    <location>
        <begin position="354"/>
        <end position="368"/>
    </location>
</feature>
<feature type="compositionally biased region" description="Low complexity" evidence="1">
    <location>
        <begin position="156"/>
        <end position="168"/>
    </location>
</feature>
<proteinExistence type="predicted"/>
<organism evidence="2 3">
    <name type="scientific">Plakobranchus ocellatus</name>
    <dbReference type="NCBI Taxonomy" id="259542"/>
    <lineage>
        <taxon>Eukaryota</taxon>
        <taxon>Metazoa</taxon>
        <taxon>Spiralia</taxon>
        <taxon>Lophotrochozoa</taxon>
        <taxon>Mollusca</taxon>
        <taxon>Gastropoda</taxon>
        <taxon>Heterobranchia</taxon>
        <taxon>Euthyneura</taxon>
        <taxon>Panpulmonata</taxon>
        <taxon>Sacoglossa</taxon>
        <taxon>Placobranchoidea</taxon>
        <taxon>Plakobranchidae</taxon>
        <taxon>Plakobranchus</taxon>
    </lineage>
</organism>
<name>A0AAV4B4H5_9GAST</name>
<dbReference type="AlphaFoldDB" id="A0AAV4B4H5"/>
<evidence type="ECO:0000256" key="1">
    <source>
        <dbReference type="SAM" id="MobiDB-lite"/>
    </source>
</evidence>
<feature type="compositionally biased region" description="Polar residues" evidence="1">
    <location>
        <begin position="74"/>
        <end position="83"/>
    </location>
</feature>